<dbReference type="GO" id="GO:0006412">
    <property type="term" value="P:translation"/>
    <property type="evidence" value="ECO:0007669"/>
    <property type="project" value="InterPro"/>
</dbReference>
<evidence type="ECO:0000256" key="4">
    <source>
        <dbReference type="ARBA" id="ARBA00035494"/>
    </source>
</evidence>
<keyword evidence="2 5" id="KW-0689">Ribosomal protein</keyword>
<name>A0A2M7W4N0_9BACT</name>
<gene>
    <name evidence="5" type="ORF">COX60_00845</name>
</gene>
<accession>A0A2M7W4N0</accession>
<protein>
    <recommendedName>
        <fullName evidence="4">50S ribosomal protein L17</fullName>
    </recommendedName>
</protein>
<comment type="similarity">
    <text evidence="1">Belongs to the bacterial ribosomal protein bL17 family.</text>
</comment>
<evidence type="ECO:0000313" key="6">
    <source>
        <dbReference type="Proteomes" id="UP000230137"/>
    </source>
</evidence>
<dbReference type="Proteomes" id="UP000230137">
    <property type="component" value="Unassembled WGS sequence"/>
</dbReference>
<dbReference type="GO" id="GO:0015934">
    <property type="term" value="C:large ribosomal subunit"/>
    <property type="evidence" value="ECO:0007669"/>
    <property type="project" value="TreeGrafter"/>
</dbReference>
<organism evidence="5 6">
    <name type="scientific">Candidatus Berkelbacteria bacterium CG_4_10_14_0_2_um_filter_35_9_33_12</name>
    <dbReference type="NCBI Taxonomy" id="1974499"/>
    <lineage>
        <taxon>Bacteria</taxon>
        <taxon>Candidatus Berkelbacteria</taxon>
    </lineage>
</organism>
<evidence type="ECO:0000313" key="5">
    <source>
        <dbReference type="EMBL" id="PJA20778.1"/>
    </source>
</evidence>
<dbReference type="EMBL" id="PFQF01000015">
    <property type="protein sequence ID" value="PJA20778.1"/>
    <property type="molecule type" value="Genomic_DNA"/>
</dbReference>
<sequence length="146" mass="16903">MLPTHQKLSRKIGHRYLLVKNMLTSLFLYEKITSTKAKIKAIKPVAEKLLSRVKISNNNVNLTRYLKKYLIGKSVIDKLIEIYQPNLITNDKFIFKYNLSTRKGDGAELAMLKINPDLVKITEIKEEKKIAKINSDNKKMTKIKNN</sequence>
<dbReference type="SUPFAM" id="SSF64263">
    <property type="entry name" value="Prokaryotic ribosomal protein L17"/>
    <property type="match status" value="1"/>
</dbReference>
<evidence type="ECO:0000256" key="2">
    <source>
        <dbReference type="ARBA" id="ARBA00022980"/>
    </source>
</evidence>
<dbReference type="InterPro" id="IPR000456">
    <property type="entry name" value="Ribosomal_bL17"/>
</dbReference>
<dbReference type="PANTHER" id="PTHR14413:SF16">
    <property type="entry name" value="LARGE RIBOSOMAL SUBUNIT PROTEIN BL17M"/>
    <property type="match status" value="1"/>
</dbReference>
<dbReference type="AlphaFoldDB" id="A0A2M7W4N0"/>
<dbReference type="Pfam" id="PF01196">
    <property type="entry name" value="Ribosomal_L17"/>
    <property type="match status" value="1"/>
</dbReference>
<dbReference type="Gene3D" id="3.90.1030.10">
    <property type="entry name" value="Ribosomal protein L17"/>
    <property type="match status" value="1"/>
</dbReference>
<dbReference type="InterPro" id="IPR036373">
    <property type="entry name" value="Ribosomal_bL17_sf"/>
</dbReference>
<dbReference type="PANTHER" id="PTHR14413">
    <property type="entry name" value="RIBOSOMAL PROTEIN L17"/>
    <property type="match status" value="1"/>
</dbReference>
<comment type="caution">
    <text evidence="5">The sequence shown here is derived from an EMBL/GenBank/DDBJ whole genome shotgun (WGS) entry which is preliminary data.</text>
</comment>
<evidence type="ECO:0000256" key="1">
    <source>
        <dbReference type="ARBA" id="ARBA00008777"/>
    </source>
</evidence>
<reference evidence="6" key="1">
    <citation type="submission" date="2017-09" db="EMBL/GenBank/DDBJ databases">
        <title>Depth-based differentiation of microbial function through sediment-hosted aquifers and enrichment of novel symbionts in the deep terrestrial subsurface.</title>
        <authorList>
            <person name="Probst A.J."/>
            <person name="Ladd B."/>
            <person name="Jarett J.K."/>
            <person name="Geller-Mcgrath D.E."/>
            <person name="Sieber C.M.K."/>
            <person name="Emerson J.B."/>
            <person name="Anantharaman K."/>
            <person name="Thomas B.C."/>
            <person name="Malmstrom R."/>
            <person name="Stieglmeier M."/>
            <person name="Klingl A."/>
            <person name="Woyke T."/>
            <person name="Ryan C.M."/>
            <person name="Banfield J.F."/>
        </authorList>
    </citation>
    <scope>NUCLEOTIDE SEQUENCE [LARGE SCALE GENOMIC DNA]</scope>
</reference>
<dbReference type="GO" id="GO:0003735">
    <property type="term" value="F:structural constituent of ribosome"/>
    <property type="evidence" value="ECO:0007669"/>
    <property type="project" value="InterPro"/>
</dbReference>
<keyword evidence="3" id="KW-0687">Ribonucleoprotein</keyword>
<proteinExistence type="inferred from homology"/>
<evidence type="ECO:0000256" key="3">
    <source>
        <dbReference type="ARBA" id="ARBA00023274"/>
    </source>
</evidence>